<comment type="caution">
    <text evidence="2">The sequence shown here is derived from an EMBL/GenBank/DDBJ whole genome shotgun (WGS) entry which is preliminary data.</text>
</comment>
<keyword evidence="1" id="KW-0812">Transmembrane</keyword>
<dbReference type="Proteomes" id="UP000218164">
    <property type="component" value="Unassembled WGS sequence"/>
</dbReference>
<reference evidence="2 3" key="1">
    <citation type="journal article" date="2017" name="BMC Genomics">
        <title>Genomic analysis of methanogenic archaea reveals a shift towards energy conservation.</title>
        <authorList>
            <person name="Gilmore S.P."/>
            <person name="Henske J.K."/>
            <person name="Sexton J.A."/>
            <person name="Solomon K.V."/>
            <person name="Seppala S."/>
            <person name="Yoo J.I."/>
            <person name="Huyett L.M."/>
            <person name="Pressman A."/>
            <person name="Cogan J.Z."/>
            <person name="Kivenson V."/>
            <person name="Peng X."/>
            <person name="Tan Y."/>
            <person name="Valentine D.L."/>
            <person name="O'Malley M.A."/>
        </authorList>
    </citation>
    <scope>NUCLEOTIDE SEQUENCE [LARGE SCALE GENOMIC DNA]</scope>
    <source>
        <strain evidence="2 3">MC-15</strain>
    </source>
</reference>
<keyword evidence="3" id="KW-1185">Reference proteome</keyword>
<feature type="transmembrane region" description="Helical" evidence="1">
    <location>
        <begin position="106"/>
        <end position="122"/>
    </location>
</feature>
<keyword evidence="1" id="KW-1133">Transmembrane helix</keyword>
<dbReference type="OrthoDB" id="136207at2157"/>
<dbReference type="EMBL" id="LMVP01000346">
    <property type="protein sequence ID" value="PAV12089.1"/>
    <property type="molecule type" value="Genomic_DNA"/>
</dbReference>
<sequence>MKVQKLKPEEIFGLVLGAVLNFILLRLSFQIIDVLHFSNQIVVWVNTGLIVFFIILGHYIVSRKVIDEKKRTEDIRGLKSNLLGFFLWLIVIIIATLLNIEINKTVITTGGYITILLIILYMKKREVKTQNLMQIN</sequence>
<evidence type="ECO:0000313" key="2">
    <source>
        <dbReference type="EMBL" id="PAV12089.1"/>
    </source>
</evidence>
<keyword evidence="1" id="KW-0472">Membrane</keyword>
<protein>
    <submittedName>
        <fullName evidence="2">Uncharacterized protein</fullName>
    </submittedName>
</protein>
<feature type="transmembrane region" description="Helical" evidence="1">
    <location>
        <begin position="41"/>
        <end position="61"/>
    </location>
</feature>
<proteinExistence type="predicted"/>
<organism evidence="2 3">
    <name type="scientific">Methanosarcina spelaei</name>
    <dbReference type="NCBI Taxonomy" id="1036679"/>
    <lineage>
        <taxon>Archaea</taxon>
        <taxon>Methanobacteriati</taxon>
        <taxon>Methanobacteriota</taxon>
        <taxon>Stenosarchaea group</taxon>
        <taxon>Methanomicrobia</taxon>
        <taxon>Methanosarcinales</taxon>
        <taxon>Methanosarcinaceae</taxon>
        <taxon>Methanosarcina</taxon>
    </lineage>
</organism>
<name>A0A2A2HRG9_9EURY</name>
<gene>
    <name evidence="2" type="ORF">ASJ81_07835</name>
</gene>
<dbReference type="RefSeq" id="WP_095645015.1">
    <property type="nucleotide sequence ID" value="NZ_LMVP01000346.1"/>
</dbReference>
<dbReference type="AlphaFoldDB" id="A0A2A2HRG9"/>
<evidence type="ECO:0000313" key="3">
    <source>
        <dbReference type="Proteomes" id="UP000218164"/>
    </source>
</evidence>
<feature type="transmembrane region" description="Helical" evidence="1">
    <location>
        <begin position="12"/>
        <end position="29"/>
    </location>
</feature>
<feature type="transmembrane region" description="Helical" evidence="1">
    <location>
        <begin position="82"/>
        <end position="100"/>
    </location>
</feature>
<evidence type="ECO:0000256" key="1">
    <source>
        <dbReference type="SAM" id="Phobius"/>
    </source>
</evidence>
<accession>A0A2A2HRG9</accession>